<feature type="signal peptide" evidence="1">
    <location>
        <begin position="1"/>
        <end position="21"/>
    </location>
</feature>
<evidence type="ECO:0008006" key="4">
    <source>
        <dbReference type="Google" id="ProtNLM"/>
    </source>
</evidence>
<proteinExistence type="predicted"/>
<evidence type="ECO:0000313" key="2">
    <source>
        <dbReference type="EMBL" id="SLN16698.1"/>
    </source>
</evidence>
<gene>
    <name evidence="2" type="ORF">PSJ8397_00446</name>
</gene>
<evidence type="ECO:0000256" key="1">
    <source>
        <dbReference type="SAM" id="SignalP"/>
    </source>
</evidence>
<reference evidence="2 3" key="1">
    <citation type="submission" date="2017-03" db="EMBL/GenBank/DDBJ databases">
        <authorList>
            <person name="Afonso C.L."/>
            <person name="Miller P.J."/>
            <person name="Scott M.A."/>
            <person name="Spackman E."/>
            <person name="Goraichik I."/>
            <person name="Dimitrov K.M."/>
            <person name="Suarez D.L."/>
            <person name="Swayne D.E."/>
        </authorList>
    </citation>
    <scope>NUCLEOTIDE SEQUENCE [LARGE SCALE GENOMIC DNA]</scope>
    <source>
        <strain evidence="2 3">CECT 8397</strain>
    </source>
</reference>
<protein>
    <recommendedName>
        <fullName evidence="4">Porin domain-containing protein</fullName>
    </recommendedName>
</protein>
<keyword evidence="3" id="KW-1185">Reference proteome</keyword>
<dbReference type="AlphaFoldDB" id="A0A1Y5RK41"/>
<dbReference type="SUPFAM" id="SSF56935">
    <property type="entry name" value="Porins"/>
    <property type="match status" value="2"/>
</dbReference>
<keyword evidence="1" id="KW-0732">Signal</keyword>
<evidence type="ECO:0000313" key="3">
    <source>
        <dbReference type="Proteomes" id="UP000193623"/>
    </source>
</evidence>
<dbReference type="InterPro" id="IPR023614">
    <property type="entry name" value="Porin_dom_sf"/>
</dbReference>
<accession>A0A1Y5RK41</accession>
<dbReference type="Gene3D" id="2.40.160.10">
    <property type="entry name" value="Porin"/>
    <property type="match status" value="1"/>
</dbReference>
<dbReference type="Proteomes" id="UP000193623">
    <property type="component" value="Unassembled WGS sequence"/>
</dbReference>
<organism evidence="2 3">
    <name type="scientific">Pseudooctadecabacter jejudonensis</name>
    <dbReference type="NCBI Taxonomy" id="1391910"/>
    <lineage>
        <taxon>Bacteria</taxon>
        <taxon>Pseudomonadati</taxon>
        <taxon>Pseudomonadota</taxon>
        <taxon>Alphaproteobacteria</taxon>
        <taxon>Rhodobacterales</taxon>
        <taxon>Paracoccaceae</taxon>
        <taxon>Pseudooctadecabacter</taxon>
    </lineage>
</organism>
<sequence>MILKTTAFALPVIAMAGFASAQEVNYTSIDGNYTNLSVSGEDANIFGLAGSIDYTNSGFVFNGGLSYTDFDGDIDVTVLSFRAGYEVSPDIIIFGGANFLDTEGFDETIYTLGAEASFGQFTAGLSFFQVDEDDADTFTAVYGSYRVSDELEVAALIETDGDDTITVLGADFDMGGTTVDATYTVDEDIYIFGVSGHYDFGNGFRAGGDYATFDGEVDFIAVSGGYEVSENMWVDLSVGRFDLDGEEVDTLGLEFTFETGGQTLLIDRAETVQARSLGVAGALLNTGLAFRR</sequence>
<feature type="chain" id="PRO_5010997182" description="Porin domain-containing protein" evidence="1">
    <location>
        <begin position="22"/>
        <end position="292"/>
    </location>
</feature>
<dbReference type="EMBL" id="FWFT01000001">
    <property type="protein sequence ID" value="SLN16698.1"/>
    <property type="molecule type" value="Genomic_DNA"/>
</dbReference>
<name>A0A1Y5RK41_9RHOB</name>